<reference evidence="2 3" key="1">
    <citation type="journal article" date="2024" name="J Genomics">
        <title>Draft genome sequencing and assembly of Favolaschia claudopus CIRM-BRFM 2984 isolated from oak limbs.</title>
        <authorList>
            <person name="Navarro D."/>
            <person name="Drula E."/>
            <person name="Chaduli D."/>
            <person name="Cazenave R."/>
            <person name="Ahrendt S."/>
            <person name="Wang J."/>
            <person name="Lipzen A."/>
            <person name="Daum C."/>
            <person name="Barry K."/>
            <person name="Grigoriev I.V."/>
            <person name="Favel A."/>
            <person name="Rosso M.N."/>
            <person name="Martin F."/>
        </authorList>
    </citation>
    <scope>NUCLEOTIDE SEQUENCE [LARGE SCALE GENOMIC DNA]</scope>
    <source>
        <strain evidence="2 3">CIRM-BRFM 2984</strain>
    </source>
</reference>
<comment type="caution">
    <text evidence="2">The sequence shown here is derived from an EMBL/GenBank/DDBJ whole genome shotgun (WGS) entry which is preliminary data.</text>
</comment>
<feature type="compositionally biased region" description="Basic and acidic residues" evidence="1">
    <location>
        <begin position="65"/>
        <end position="80"/>
    </location>
</feature>
<protein>
    <submittedName>
        <fullName evidence="2">Uncharacterized protein</fullName>
    </submittedName>
</protein>
<organism evidence="2 3">
    <name type="scientific">Favolaschia claudopus</name>
    <dbReference type="NCBI Taxonomy" id="2862362"/>
    <lineage>
        <taxon>Eukaryota</taxon>
        <taxon>Fungi</taxon>
        <taxon>Dikarya</taxon>
        <taxon>Basidiomycota</taxon>
        <taxon>Agaricomycotina</taxon>
        <taxon>Agaricomycetes</taxon>
        <taxon>Agaricomycetidae</taxon>
        <taxon>Agaricales</taxon>
        <taxon>Marasmiineae</taxon>
        <taxon>Mycenaceae</taxon>
        <taxon>Favolaschia</taxon>
    </lineage>
</organism>
<dbReference type="AlphaFoldDB" id="A0AAW0EJR6"/>
<dbReference type="EMBL" id="JAWWNJ010000001">
    <property type="protein sequence ID" value="KAK7064761.1"/>
    <property type="molecule type" value="Genomic_DNA"/>
</dbReference>
<feature type="compositionally biased region" description="Low complexity" evidence="1">
    <location>
        <begin position="132"/>
        <end position="147"/>
    </location>
</feature>
<feature type="compositionally biased region" description="Acidic residues" evidence="1">
    <location>
        <begin position="209"/>
        <end position="219"/>
    </location>
</feature>
<dbReference type="Proteomes" id="UP001362999">
    <property type="component" value="Unassembled WGS sequence"/>
</dbReference>
<feature type="region of interest" description="Disordered" evidence="1">
    <location>
        <begin position="1"/>
        <end position="119"/>
    </location>
</feature>
<proteinExistence type="predicted"/>
<feature type="compositionally biased region" description="Basic residues" evidence="1">
    <location>
        <begin position="176"/>
        <end position="185"/>
    </location>
</feature>
<keyword evidence="3" id="KW-1185">Reference proteome</keyword>
<feature type="region of interest" description="Disordered" evidence="1">
    <location>
        <begin position="128"/>
        <end position="147"/>
    </location>
</feature>
<evidence type="ECO:0000313" key="2">
    <source>
        <dbReference type="EMBL" id="KAK7064761.1"/>
    </source>
</evidence>
<feature type="compositionally biased region" description="Basic and acidic residues" evidence="1">
    <location>
        <begin position="35"/>
        <end position="52"/>
    </location>
</feature>
<name>A0AAW0EJR6_9AGAR</name>
<accession>A0AAW0EJR6</accession>
<sequence>MAANAALPDVEPRRTDATNGHTVIEVVHGDNLNLSHKETTPPSEEYPRHDTADEQDTCSSSGDDISIHVESASDAHDHDQSLSSSVLTAQLEADPDHDASEPPTEDLSASATLRNSRVRFRSPRTHHLWTAPLSSPSSSISAPLRSPLTEDTCSPGWGPLGQRVNLLVSAAEARNGKRRLPRRRLSGGAPNERTALLGEPPPPGYNPESDSDVEYYSDEDSPVDGEALLSHQIDLVFGKWPARLLNRQWWWWQLQPIICCSCLDEPDTSY</sequence>
<gene>
    <name evidence="2" type="ORF">R3P38DRAFT_2826280</name>
</gene>
<feature type="region of interest" description="Disordered" evidence="1">
    <location>
        <begin position="175"/>
        <end position="219"/>
    </location>
</feature>
<evidence type="ECO:0000313" key="3">
    <source>
        <dbReference type="Proteomes" id="UP001362999"/>
    </source>
</evidence>
<evidence type="ECO:0000256" key="1">
    <source>
        <dbReference type="SAM" id="MobiDB-lite"/>
    </source>
</evidence>